<evidence type="ECO:0000259" key="7">
    <source>
        <dbReference type="Pfam" id="PF02687"/>
    </source>
</evidence>
<dbReference type="EMBL" id="VUMB01000001">
    <property type="protein sequence ID" value="MSS38789.1"/>
    <property type="molecule type" value="Genomic_DNA"/>
</dbReference>
<evidence type="ECO:0000256" key="4">
    <source>
        <dbReference type="ARBA" id="ARBA00022989"/>
    </source>
</evidence>
<reference evidence="8 9" key="1">
    <citation type="submission" date="2019-08" db="EMBL/GenBank/DDBJ databases">
        <title>In-depth cultivation of the pig gut microbiome towards novel bacterial diversity and tailored functional studies.</title>
        <authorList>
            <person name="Wylensek D."/>
            <person name="Hitch T.C.A."/>
            <person name="Clavel T."/>
        </authorList>
    </citation>
    <scope>NUCLEOTIDE SEQUENCE [LARGE SCALE GENOMIC DNA]</scope>
    <source>
        <strain evidence="8 9">BL-389-WT-3D</strain>
    </source>
</reference>
<keyword evidence="3 6" id="KW-0812">Transmembrane</keyword>
<proteinExistence type="predicted"/>
<evidence type="ECO:0000256" key="1">
    <source>
        <dbReference type="ARBA" id="ARBA00004651"/>
    </source>
</evidence>
<keyword evidence="5 6" id="KW-0472">Membrane</keyword>
<dbReference type="Proteomes" id="UP000462363">
    <property type="component" value="Unassembled WGS sequence"/>
</dbReference>
<sequence>MFLLIGGALAFVIGVIGILNFINSILTGIITRQREFAMMEAIGMTKRQLTKMVIAEGLYYAILTVVFSLVAGVPILLVLGGLVPYLAFRFGRRETVVEELQKE</sequence>
<evidence type="ECO:0000256" key="6">
    <source>
        <dbReference type="SAM" id="Phobius"/>
    </source>
</evidence>
<gene>
    <name evidence="8" type="ORF">FYJ37_00090</name>
</gene>
<dbReference type="GO" id="GO:0005886">
    <property type="term" value="C:plasma membrane"/>
    <property type="evidence" value="ECO:0007669"/>
    <property type="project" value="UniProtKB-SubCell"/>
</dbReference>
<dbReference type="Pfam" id="PF02687">
    <property type="entry name" value="FtsX"/>
    <property type="match status" value="1"/>
</dbReference>
<keyword evidence="4 6" id="KW-1133">Transmembrane helix</keyword>
<evidence type="ECO:0000256" key="5">
    <source>
        <dbReference type="ARBA" id="ARBA00023136"/>
    </source>
</evidence>
<feature type="domain" description="ABC3 transporter permease C-terminal" evidence="7">
    <location>
        <begin position="8"/>
        <end position="79"/>
    </location>
</feature>
<evidence type="ECO:0000256" key="2">
    <source>
        <dbReference type="ARBA" id="ARBA00022475"/>
    </source>
</evidence>
<dbReference type="RefSeq" id="WP_009249393.1">
    <property type="nucleotide sequence ID" value="NZ_AP024846.1"/>
</dbReference>
<protein>
    <submittedName>
        <fullName evidence="8">ABC transporter permease</fullName>
    </submittedName>
</protein>
<evidence type="ECO:0000313" key="9">
    <source>
        <dbReference type="Proteomes" id="UP000462363"/>
    </source>
</evidence>
<comment type="caution">
    <text evidence="8">The sequence shown here is derived from an EMBL/GenBank/DDBJ whole genome shotgun (WGS) entry which is preliminary data.</text>
</comment>
<keyword evidence="2" id="KW-1003">Cell membrane</keyword>
<dbReference type="InterPro" id="IPR003838">
    <property type="entry name" value="ABC3_permease_C"/>
</dbReference>
<evidence type="ECO:0000256" key="3">
    <source>
        <dbReference type="ARBA" id="ARBA00022692"/>
    </source>
</evidence>
<accession>A0A844F9E3</accession>
<feature type="transmembrane region" description="Helical" evidence="6">
    <location>
        <begin position="57"/>
        <end position="83"/>
    </location>
</feature>
<organism evidence="8 9">
    <name type="scientific">Clostridium scindens (strain JCM 10418 / VPI 12708)</name>
    <dbReference type="NCBI Taxonomy" id="29347"/>
    <lineage>
        <taxon>Bacteria</taxon>
        <taxon>Bacillati</taxon>
        <taxon>Bacillota</taxon>
        <taxon>Clostridia</taxon>
        <taxon>Lachnospirales</taxon>
        <taxon>Lachnospiraceae</taxon>
    </lineage>
</organism>
<dbReference type="AlphaFoldDB" id="A0A844F9E3"/>
<feature type="transmembrane region" description="Helical" evidence="6">
    <location>
        <begin position="6"/>
        <end position="30"/>
    </location>
</feature>
<name>A0A844F9E3_CLOSV</name>
<comment type="subcellular location">
    <subcellularLocation>
        <location evidence="1">Cell membrane</location>
        <topology evidence="1">Multi-pass membrane protein</topology>
    </subcellularLocation>
</comment>
<evidence type="ECO:0000313" key="8">
    <source>
        <dbReference type="EMBL" id="MSS38789.1"/>
    </source>
</evidence>